<evidence type="ECO:0000256" key="6">
    <source>
        <dbReference type="SAM" id="Phobius"/>
    </source>
</evidence>
<protein>
    <submittedName>
        <fullName evidence="8">Uncharacterized protein</fullName>
    </submittedName>
</protein>
<feature type="transmembrane region" description="Helical" evidence="6">
    <location>
        <begin position="68"/>
        <end position="87"/>
    </location>
</feature>
<keyword evidence="7" id="KW-1185">Reference proteome</keyword>
<keyword evidence="4 6" id="KW-1133">Transmembrane helix</keyword>
<accession>A0A915BSK6</accession>
<dbReference type="Proteomes" id="UP000887569">
    <property type="component" value="Unplaced"/>
</dbReference>
<evidence type="ECO:0000256" key="5">
    <source>
        <dbReference type="ARBA" id="ARBA00023136"/>
    </source>
</evidence>
<sequence>AAAEEAKQATIRSKRRKERRFYKANDRPPIALSLLFGFQQVMVCVSALLTIPFILSNELCPGRDVYDLRVKLISSTFVVSGISTIIQTMLGMRLALLQGTAFAYIPSIQVFMLLPEYKCTATENDFVPSEIYENKLAIVSHFITISFLRTLRIL</sequence>
<comment type="similarity">
    <text evidence="2">Belongs to the nucleobase:cation symporter-2 (NCS2) (TC 2.A.40) family.</text>
</comment>
<keyword evidence="5 6" id="KW-0472">Membrane</keyword>
<evidence type="ECO:0000256" key="2">
    <source>
        <dbReference type="ARBA" id="ARBA00008821"/>
    </source>
</evidence>
<dbReference type="GO" id="GO:0016020">
    <property type="term" value="C:membrane"/>
    <property type="evidence" value="ECO:0007669"/>
    <property type="project" value="UniProtKB-SubCell"/>
</dbReference>
<organism evidence="7 8">
    <name type="scientific">Parascaris univalens</name>
    <name type="common">Nematode worm</name>
    <dbReference type="NCBI Taxonomy" id="6257"/>
    <lineage>
        <taxon>Eukaryota</taxon>
        <taxon>Metazoa</taxon>
        <taxon>Ecdysozoa</taxon>
        <taxon>Nematoda</taxon>
        <taxon>Chromadorea</taxon>
        <taxon>Rhabditida</taxon>
        <taxon>Spirurina</taxon>
        <taxon>Ascaridomorpha</taxon>
        <taxon>Ascaridoidea</taxon>
        <taxon>Ascarididae</taxon>
        <taxon>Parascaris</taxon>
    </lineage>
</organism>
<evidence type="ECO:0000313" key="7">
    <source>
        <dbReference type="Proteomes" id="UP000887569"/>
    </source>
</evidence>
<dbReference type="GO" id="GO:0022857">
    <property type="term" value="F:transmembrane transporter activity"/>
    <property type="evidence" value="ECO:0007669"/>
    <property type="project" value="InterPro"/>
</dbReference>
<evidence type="ECO:0000313" key="8">
    <source>
        <dbReference type="WBParaSite" id="PgR057_g012_t03"/>
    </source>
</evidence>
<name>A0A915BSK6_PARUN</name>
<reference evidence="8" key="1">
    <citation type="submission" date="2022-11" db="UniProtKB">
        <authorList>
            <consortium name="WormBaseParasite"/>
        </authorList>
    </citation>
    <scope>IDENTIFICATION</scope>
</reference>
<dbReference type="AlphaFoldDB" id="A0A915BSK6"/>
<dbReference type="InterPro" id="IPR006043">
    <property type="entry name" value="NCS2"/>
</dbReference>
<dbReference type="WBParaSite" id="PgR057_g012_t03">
    <property type="protein sequence ID" value="PgR057_g012_t03"/>
    <property type="gene ID" value="PgR057_g012"/>
</dbReference>
<proteinExistence type="inferred from homology"/>
<feature type="transmembrane region" description="Helical" evidence="6">
    <location>
        <begin position="30"/>
        <end position="56"/>
    </location>
</feature>
<keyword evidence="3 6" id="KW-0812">Transmembrane</keyword>
<comment type="subcellular location">
    <subcellularLocation>
        <location evidence="1">Membrane</location>
        <topology evidence="1">Multi-pass membrane protein</topology>
    </subcellularLocation>
</comment>
<evidence type="ECO:0000256" key="4">
    <source>
        <dbReference type="ARBA" id="ARBA00022989"/>
    </source>
</evidence>
<dbReference type="Pfam" id="PF00860">
    <property type="entry name" value="Xan_ur_permease"/>
    <property type="match status" value="1"/>
</dbReference>
<dbReference type="PANTHER" id="PTHR11119">
    <property type="entry name" value="XANTHINE-URACIL / VITAMIN C PERMEASE FAMILY MEMBER"/>
    <property type="match status" value="1"/>
</dbReference>
<evidence type="ECO:0000256" key="3">
    <source>
        <dbReference type="ARBA" id="ARBA00022692"/>
    </source>
</evidence>
<evidence type="ECO:0000256" key="1">
    <source>
        <dbReference type="ARBA" id="ARBA00004141"/>
    </source>
</evidence>